<keyword evidence="1" id="KW-1133">Transmembrane helix</keyword>
<evidence type="ECO:0000256" key="1">
    <source>
        <dbReference type="SAM" id="Phobius"/>
    </source>
</evidence>
<organism evidence="3">
    <name type="scientific">hydrothermal vent metagenome</name>
    <dbReference type="NCBI Taxonomy" id="652676"/>
    <lineage>
        <taxon>unclassified sequences</taxon>
        <taxon>metagenomes</taxon>
        <taxon>ecological metagenomes</taxon>
    </lineage>
</organism>
<dbReference type="SUPFAM" id="SSF52833">
    <property type="entry name" value="Thioredoxin-like"/>
    <property type="match status" value="1"/>
</dbReference>
<dbReference type="Gene3D" id="3.40.30.10">
    <property type="entry name" value="Glutaredoxin"/>
    <property type="match status" value="1"/>
</dbReference>
<dbReference type="AlphaFoldDB" id="A0A3B1C7F3"/>
<dbReference type="InterPro" id="IPR013766">
    <property type="entry name" value="Thioredoxin_domain"/>
</dbReference>
<feature type="domain" description="Thioredoxin" evidence="2">
    <location>
        <begin position="40"/>
        <end position="117"/>
    </location>
</feature>
<dbReference type="EMBL" id="UOFZ01000179">
    <property type="protein sequence ID" value="VAX14575.1"/>
    <property type="molecule type" value="Genomic_DNA"/>
</dbReference>
<evidence type="ECO:0000259" key="2">
    <source>
        <dbReference type="Pfam" id="PF00085"/>
    </source>
</evidence>
<gene>
    <name evidence="3" type="ORF">MNBD_GAMMA24-1597</name>
</gene>
<keyword evidence="1" id="KW-0472">Membrane</keyword>
<sequence length="135" mass="15215">MQLKQYWPLLTTILIISALFIAKAWLSDTQPSPTQNSKINGPAIILFRGDKSPNCQMIDQLVSEAEQRYGHQITFRQFDWSADNPLIAQYKVRFLPTVLFIDGTGKEIARSVGESSAVQAKLKNTLAHLDKLLLQ</sequence>
<dbReference type="Pfam" id="PF00085">
    <property type="entry name" value="Thioredoxin"/>
    <property type="match status" value="1"/>
</dbReference>
<name>A0A3B1C7F3_9ZZZZ</name>
<dbReference type="InterPro" id="IPR036249">
    <property type="entry name" value="Thioredoxin-like_sf"/>
</dbReference>
<dbReference type="CDD" id="cd02947">
    <property type="entry name" value="TRX_family"/>
    <property type="match status" value="1"/>
</dbReference>
<accession>A0A3B1C7F3</accession>
<reference evidence="3" key="1">
    <citation type="submission" date="2018-06" db="EMBL/GenBank/DDBJ databases">
        <authorList>
            <person name="Zhirakovskaya E."/>
        </authorList>
    </citation>
    <scope>NUCLEOTIDE SEQUENCE</scope>
</reference>
<protein>
    <recommendedName>
        <fullName evidence="2">Thioredoxin domain-containing protein</fullName>
    </recommendedName>
</protein>
<feature type="transmembrane region" description="Helical" evidence="1">
    <location>
        <begin position="6"/>
        <end position="26"/>
    </location>
</feature>
<proteinExistence type="predicted"/>
<keyword evidence="1" id="KW-0812">Transmembrane</keyword>
<evidence type="ECO:0000313" key="3">
    <source>
        <dbReference type="EMBL" id="VAX14575.1"/>
    </source>
</evidence>